<evidence type="ECO:0000313" key="5">
    <source>
        <dbReference type="Proteomes" id="UP001589568"/>
    </source>
</evidence>
<dbReference type="Gene3D" id="3.90.870.20">
    <property type="entry name" value="Carbamoyltransferase, C-terminal domain"/>
    <property type="match status" value="1"/>
</dbReference>
<dbReference type="InterPro" id="IPR038152">
    <property type="entry name" value="Carbam_trans_C_sf"/>
</dbReference>
<proteinExistence type="inferred from homology"/>
<reference evidence="4 5" key="1">
    <citation type="submission" date="2024-09" db="EMBL/GenBank/DDBJ databases">
        <authorList>
            <person name="Sun Q."/>
            <person name="Mori K."/>
        </authorList>
    </citation>
    <scope>NUCLEOTIDE SEQUENCE [LARGE SCALE GENOMIC DNA]</scope>
    <source>
        <strain evidence="4 5">JCM 3324</strain>
    </source>
</reference>
<dbReference type="InterPro" id="IPR051338">
    <property type="entry name" value="NodU/CmcH_Carbamoyltrnsfr"/>
</dbReference>
<feature type="domain" description="Carbamoyltransferase" evidence="2">
    <location>
        <begin position="24"/>
        <end position="335"/>
    </location>
</feature>
<dbReference type="Pfam" id="PF02543">
    <property type="entry name" value="Carbam_trans_N"/>
    <property type="match status" value="1"/>
</dbReference>
<dbReference type="SUPFAM" id="SSF53067">
    <property type="entry name" value="Actin-like ATPase domain"/>
    <property type="match status" value="1"/>
</dbReference>
<dbReference type="Gene3D" id="3.30.420.40">
    <property type="match status" value="2"/>
</dbReference>
<dbReference type="InterPro" id="IPR003696">
    <property type="entry name" value="Carbtransf_dom"/>
</dbReference>
<keyword evidence="5" id="KW-1185">Reference proteome</keyword>
<sequence>MLVLGLSGNFSDGDVDLASRMNDDFFHDAAACLIRDGKTIAAVEEERFNRIKKTTKFPTEAIRACLDLAGVTPSQIDAVGHYFQEIFVDRALHELYLQHPEAPIRYSRELITDQLGAEFGIELPAERLVYAEHHVSHAASCFLRSGMKDALVVVMDGRGEMHSTTVFRGGRGGLEPLATYGIDKSLGQFYEAATHLLGYRMGDEYKVMGLAPYGDANVHRDIFDSLYTLKSGGDFELRPITGAFFVNGFVPRRKGQDFTREHMDFAAGVQRTLERIAMHVLGYWADYTGLTKLCFVGGVAHNSSLNGVILRSGKFDEVFIHPAAHDAGAAEGAALAAATQLGEAPARRSRLFSASLGPALGDQEDVQRELASWGDLVLFERPADIVECAAELLAGGAVLGWAQGRSEFGPRALGNRSILADARPGENKHRINSMVKKREGYRPFAPVVTEEAAGAYFELPPTRANYDFMSFVVQVREERRAELGAVTHVDGSARLQIVTQEANERFHRLVRRFGELTGTPVLLNTSFNNNAEPIVQTVQDAVTCFLTTELDYLVIEDFLIRRRWGHWLGLDGLVPRHRPVTRLVKRVRTTPAGHRDVVHEIFLDYTNGPRAEISPAAFAVLEAADGKRTLESLAGDAGVSDDLRKELHLLWQGRFFVLAPTGR</sequence>
<dbReference type="PANTHER" id="PTHR34847:SF1">
    <property type="entry name" value="NODULATION PROTEIN U"/>
    <property type="match status" value="1"/>
</dbReference>
<organism evidence="4 5">
    <name type="scientific">Nonomuraea salmonea</name>
    <dbReference type="NCBI Taxonomy" id="46181"/>
    <lineage>
        <taxon>Bacteria</taxon>
        <taxon>Bacillati</taxon>
        <taxon>Actinomycetota</taxon>
        <taxon>Actinomycetes</taxon>
        <taxon>Streptosporangiales</taxon>
        <taxon>Streptosporangiaceae</taxon>
        <taxon>Nonomuraea</taxon>
    </lineage>
</organism>
<name>A0ABV5NYE5_9ACTN</name>
<evidence type="ECO:0000313" key="4">
    <source>
        <dbReference type="EMBL" id="MFB9475338.1"/>
    </source>
</evidence>
<feature type="domain" description="Carbamoyltransferase C-terminal" evidence="3">
    <location>
        <begin position="390"/>
        <end position="562"/>
    </location>
</feature>
<dbReference type="InterPro" id="IPR043129">
    <property type="entry name" value="ATPase_NBD"/>
</dbReference>
<accession>A0ABV5NYE5</accession>
<comment type="caution">
    <text evidence="4">The sequence shown here is derived from an EMBL/GenBank/DDBJ whole genome shotgun (WGS) entry which is preliminary data.</text>
</comment>
<dbReference type="Pfam" id="PF16861">
    <property type="entry name" value="Carbam_trans_C"/>
    <property type="match status" value="1"/>
</dbReference>
<dbReference type="RefSeq" id="WP_379484705.1">
    <property type="nucleotide sequence ID" value="NZ_JBHMCF010000041.1"/>
</dbReference>
<comment type="similarity">
    <text evidence="1">Belongs to the NodU/CmcH family.</text>
</comment>
<evidence type="ECO:0000256" key="1">
    <source>
        <dbReference type="ARBA" id="ARBA00006129"/>
    </source>
</evidence>
<evidence type="ECO:0000259" key="2">
    <source>
        <dbReference type="Pfam" id="PF02543"/>
    </source>
</evidence>
<gene>
    <name evidence="4" type="ORF">ACFFR3_38115</name>
</gene>
<evidence type="ECO:0000259" key="3">
    <source>
        <dbReference type="Pfam" id="PF16861"/>
    </source>
</evidence>
<dbReference type="PANTHER" id="PTHR34847">
    <property type="entry name" value="NODULATION PROTEIN U"/>
    <property type="match status" value="1"/>
</dbReference>
<dbReference type="Proteomes" id="UP001589568">
    <property type="component" value="Unassembled WGS sequence"/>
</dbReference>
<dbReference type="EMBL" id="JBHMCF010000041">
    <property type="protein sequence ID" value="MFB9475338.1"/>
    <property type="molecule type" value="Genomic_DNA"/>
</dbReference>
<protein>
    <submittedName>
        <fullName evidence="4">Carbamoyltransferase</fullName>
    </submittedName>
</protein>
<dbReference type="InterPro" id="IPR031730">
    <property type="entry name" value="Carbam_trans_C"/>
</dbReference>